<name>A0ABD6EXP9_9BILA</name>
<proteinExistence type="predicted"/>
<keyword evidence="2" id="KW-1185">Reference proteome</keyword>
<evidence type="ECO:0000313" key="2">
    <source>
        <dbReference type="Proteomes" id="UP001608902"/>
    </source>
</evidence>
<reference evidence="1 2" key="1">
    <citation type="submission" date="2024-08" db="EMBL/GenBank/DDBJ databases">
        <title>Gnathostoma spinigerum genome.</title>
        <authorList>
            <person name="Gonzalez-Bertolin B."/>
            <person name="Monzon S."/>
            <person name="Zaballos A."/>
            <person name="Jimenez P."/>
            <person name="Dekumyoy P."/>
            <person name="Varona S."/>
            <person name="Cuesta I."/>
            <person name="Sumanam S."/>
            <person name="Adisakwattana P."/>
            <person name="Gasser R.B."/>
            <person name="Hernandez-Gonzalez A."/>
            <person name="Young N.D."/>
            <person name="Perteguer M.J."/>
        </authorList>
    </citation>
    <scope>NUCLEOTIDE SEQUENCE [LARGE SCALE GENOMIC DNA]</scope>
    <source>
        <strain evidence="1">AL3</strain>
        <tissue evidence="1">Liver</tissue>
    </source>
</reference>
<gene>
    <name evidence="1" type="ORF">AB6A40_008965</name>
</gene>
<dbReference type="AlphaFoldDB" id="A0ABD6EXP9"/>
<organism evidence="1 2">
    <name type="scientific">Gnathostoma spinigerum</name>
    <dbReference type="NCBI Taxonomy" id="75299"/>
    <lineage>
        <taxon>Eukaryota</taxon>
        <taxon>Metazoa</taxon>
        <taxon>Ecdysozoa</taxon>
        <taxon>Nematoda</taxon>
        <taxon>Chromadorea</taxon>
        <taxon>Rhabditida</taxon>
        <taxon>Spirurina</taxon>
        <taxon>Gnathostomatomorpha</taxon>
        <taxon>Gnathostomatoidea</taxon>
        <taxon>Gnathostomatidae</taxon>
        <taxon>Gnathostoma</taxon>
    </lineage>
</organism>
<evidence type="ECO:0000313" key="1">
    <source>
        <dbReference type="EMBL" id="MFH4982256.1"/>
    </source>
</evidence>
<comment type="caution">
    <text evidence="1">The sequence shown here is derived from an EMBL/GenBank/DDBJ whole genome shotgun (WGS) entry which is preliminary data.</text>
</comment>
<dbReference type="Proteomes" id="UP001608902">
    <property type="component" value="Unassembled WGS sequence"/>
</dbReference>
<protein>
    <submittedName>
        <fullName evidence="1">Uncharacterized protein</fullName>
    </submittedName>
</protein>
<sequence length="109" mass="12324">MLMTFRTHTHGFRFRCYELTLRACPAQLQCMRLRATLSDVQANTMRSYAGMKRSFNDNALEMSGISGTPPKKKACVVIRPRICMRCFNGESGHITHILSEMPIDIAIGI</sequence>
<dbReference type="EMBL" id="JBGFUD010008861">
    <property type="protein sequence ID" value="MFH4982256.1"/>
    <property type="molecule type" value="Genomic_DNA"/>
</dbReference>
<accession>A0ABD6EXP9</accession>